<feature type="compositionally biased region" description="Gly residues" evidence="1">
    <location>
        <begin position="166"/>
        <end position="176"/>
    </location>
</feature>
<evidence type="ECO:0000313" key="5">
    <source>
        <dbReference type="Proteomes" id="UP001375240"/>
    </source>
</evidence>
<keyword evidence="5" id="KW-1185">Reference proteome</keyword>
<evidence type="ECO:0000313" key="4">
    <source>
        <dbReference type="EMBL" id="KAK6358940.1"/>
    </source>
</evidence>
<dbReference type="GO" id="GO:0031267">
    <property type="term" value="F:small GTPase binding"/>
    <property type="evidence" value="ECO:0007669"/>
    <property type="project" value="TreeGrafter"/>
</dbReference>
<organism evidence="4 5">
    <name type="scientific">Orbilia brochopaga</name>
    <dbReference type="NCBI Taxonomy" id="3140254"/>
    <lineage>
        <taxon>Eukaryota</taxon>
        <taxon>Fungi</taxon>
        <taxon>Dikarya</taxon>
        <taxon>Ascomycota</taxon>
        <taxon>Pezizomycotina</taxon>
        <taxon>Orbiliomycetes</taxon>
        <taxon>Orbiliales</taxon>
        <taxon>Orbiliaceae</taxon>
        <taxon>Orbilia</taxon>
    </lineage>
</organism>
<dbReference type="GO" id="GO:0043130">
    <property type="term" value="F:ubiquitin binding"/>
    <property type="evidence" value="ECO:0007669"/>
    <property type="project" value="InterPro"/>
</dbReference>
<dbReference type="EMBL" id="JAVHNQ010000001">
    <property type="protein sequence ID" value="KAK6358940.1"/>
    <property type="molecule type" value="Genomic_DNA"/>
</dbReference>
<dbReference type="Pfam" id="PF02204">
    <property type="entry name" value="VPS9"/>
    <property type="match status" value="1"/>
</dbReference>
<dbReference type="SUPFAM" id="SSF46934">
    <property type="entry name" value="UBA-like"/>
    <property type="match status" value="1"/>
</dbReference>
<feature type="region of interest" description="Disordered" evidence="1">
    <location>
        <begin position="592"/>
        <end position="644"/>
    </location>
</feature>
<dbReference type="AlphaFoldDB" id="A0AAV9VAG3"/>
<evidence type="ECO:0000256" key="1">
    <source>
        <dbReference type="SAM" id="MobiDB-lite"/>
    </source>
</evidence>
<dbReference type="Gene3D" id="1.10.246.120">
    <property type="match status" value="1"/>
</dbReference>
<reference evidence="4 5" key="1">
    <citation type="submission" date="2019-10" db="EMBL/GenBank/DDBJ databases">
        <authorList>
            <person name="Palmer J.M."/>
        </authorList>
    </citation>
    <scope>NUCLEOTIDE SEQUENCE [LARGE SCALE GENOMIC DNA]</scope>
    <source>
        <strain evidence="4 5">TWF696</strain>
    </source>
</reference>
<feature type="domain" description="VPS9" evidence="3">
    <location>
        <begin position="428"/>
        <end position="567"/>
    </location>
</feature>
<feature type="region of interest" description="Disordered" evidence="1">
    <location>
        <begin position="397"/>
        <end position="427"/>
    </location>
</feature>
<feature type="compositionally biased region" description="Polar residues" evidence="1">
    <location>
        <begin position="75"/>
        <end position="91"/>
    </location>
</feature>
<feature type="compositionally biased region" description="Basic and acidic residues" evidence="1">
    <location>
        <begin position="623"/>
        <end position="636"/>
    </location>
</feature>
<dbReference type="Gene3D" id="1.20.1050.80">
    <property type="entry name" value="VPS9 domain"/>
    <property type="match status" value="1"/>
</dbReference>
<feature type="compositionally biased region" description="Polar residues" evidence="1">
    <location>
        <begin position="671"/>
        <end position="706"/>
    </location>
</feature>
<dbReference type="Pfam" id="PF02845">
    <property type="entry name" value="CUE"/>
    <property type="match status" value="1"/>
</dbReference>
<feature type="region of interest" description="Disordered" evidence="1">
    <location>
        <begin position="58"/>
        <end position="306"/>
    </location>
</feature>
<dbReference type="InterPro" id="IPR009060">
    <property type="entry name" value="UBA-like_sf"/>
</dbReference>
<dbReference type="InterPro" id="IPR003123">
    <property type="entry name" value="VPS9"/>
</dbReference>
<dbReference type="PANTHER" id="PTHR23101">
    <property type="entry name" value="RAB GDP/GTP EXCHANGE FACTOR"/>
    <property type="match status" value="1"/>
</dbReference>
<dbReference type="Proteomes" id="UP001375240">
    <property type="component" value="Unassembled WGS sequence"/>
</dbReference>
<dbReference type="GO" id="GO:0005829">
    <property type="term" value="C:cytosol"/>
    <property type="evidence" value="ECO:0007669"/>
    <property type="project" value="TreeGrafter"/>
</dbReference>
<dbReference type="PANTHER" id="PTHR23101:SF25">
    <property type="entry name" value="GTPASE-ACTIVATING PROTEIN AND VPS9 DOMAIN-CONTAINING PROTEIN 1"/>
    <property type="match status" value="1"/>
</dbReference>
<feature type="compositionally biased region" description="Pro residues" evidence="1">
    <location>
        <begin position="289"/>
        <end position="306"/>
    </location>
</feature>
<dbReference type="InterPro" id="IPR041545">
    <property type="entry name" value="DUF5601"/>
</dbReference>
<dbReference type="PROSITE" id="PS51140">
    <property type="entry name" value="CUE"/>
    <property type="match status" value="1"/>
</dbReference>
<protein>
    <submittedName>
        <fullName evidence="4">Uncharacterized protein</fullName>
    </submittedName>
</protein>
<feature type="region of interest" description="Disordered" evidence="1">
    <location>
        <begin position="1"/>
        <end position="34"/>
    </location>
</feature>
<dbReference type="GO" id="GO:0030139">
    <property type="term" value="C:endocytic vesicle"/>
    <property type="evidence" value="ECO:0007669"/>
    <property type="project" value="TreeGrafter"/>
</dbReference>
<dbReference type="SMART" id="SM00167">
    <property type="entry name" value="VPS9"/>
    <property type="match status" value="1"/>
</dbReference>
<comment type="caution">
    <text evidence="4">The sequence shown here is derived from an EMBL/GenBank/DDBJ whole genome shotgun (WGS) entry which is preliminary data.</text>
</comment>
<dbReference type="InterPro" id="IPR045046">
    <property type="entry name" value="Vps9-like"/>
</dbReference>
<dbReference type="InterPro" id="IPR041804">
    <property type="entry name" value="Vps9_CUE"/>
</dbReference>
<feature type="compositionally biased region" description="Polar residues" evidence="1">
    <location>
        <begin position="133"/>
        <end position="143"/>
    </location>
</feature>
<evidence type="ECO:0000259" key="2">
    <source>
        <dbReference type="PROSITE" id="PS51140"/>
    </source>
</evidence>
<dbReference type="InterPro" id="IPR037191">
    <property type="entry name" value="VPS9_dom_sf"/>
</dbReference>
<feature type="compositionally biased region" description="Polar residues" evidence="1">
    <location>
        <begin position="205"/>
        <end position="218"/>
    </location>
</feature>
<accession>A0AAV9VAG3</accession>
<sequence length="807" mass="87558">MQNHPEAANHVELADRVLPPPPLLEFTKPPTKRWEESLTNPAVMPAGDIPTTAISAAAAADETPPVPISKAAESHLSTSLAQLDLSPNKSPTKPLHESLAQELPSSPPAPAPPPKDDKPLPTPEDVLAKAETAHTTVVSSNSRQQAALPALPPHPENGRLHPGYNSAGGGHVGGGKSHVRSMSGSSILDAEDDQNEDTKGEIRSIMSQFSPTLPPQSDLSKDKIQPTEEQSSNEKPPLSPIPPRTSSLENLMTVDRPPATSPRSPVGEKPMPPSPLTRRFSTTLDPHSPADPTPPPPGPDPEPPLPFDFHRFLEQLRHRTADPVAKYLRSFLNEFGKQPWQVHEQVKIIQDFLDFIHGKMAMCEVWREVSDAEFDNAKEGMEKLVMNRLYTKTFSPAIPPQPTTVDRRGRRRVNTHAPGRKGQHQEDVERDEILAQKVGIYGWVREEHLDIKPVGEGGRKFLGLACQEILKINNYRAPRDKVICVLNCCKVIFGLLRNSNTSQSADNFVPLLIYVVLRSNPDHLVSNIQYILRFRNPDKLGGEAGYYLSSLSGAIQFIEGLDRNSLTIEDEEFELNVEEAVKKIAEKKEPVSPVLGTTPRGSVSEAVDPSRRPSASAASGETGAERRRSLDSRTADHASSGVVEEEKAAVAGLLQTLQRPLSTIGRIFGDDSSSQAQRSSTPQPHLQHTSTDGPVTTPLPGNTPRTSPGPHETALAGQQQASGNGFPGARFLQPAPATPFDAAESAARQASAETAEAMRIQRAEHENVVGILASMFPDLDKEIIDDVVRMKEGRVGLAVDACLALSS</sequence>
<dbReference type="PROSITE" id="PS51205">
    <property type="entry name" value="VPS9"/>
    <property type="match status" value="1"/>
</dbReference>
<dbReference type="Pfam" id="PF18151">
    <property type="entry name" value="DUF5601"/>
    <property type="match status" value="1"/>
</dbReference>
<evidence type="ECO:0000259" key="3">
    <source>
        <dbReference type="PROSITE" id="PS51205"/>
    </source>
</evidence>
<feature type="region of interest" description="Disordered" evidence="1">
    <location>
        <begin position="665"/>
        <end position="740"/>
    </location>
</feature>
<dbReference type="CDD" id="cd14369">
    <property type="entry name" value="CUE_VPS9_like"/>
    <property type="match status" value="1"/>
</dbReference>
<dbReference type="GO" id="GO:0005085">
    <property type="term" value="F:guanyl-nucleotide exchange factor activity"/>
    <property type="evidence" value="ECO:0007669"/>
    <property type="project" value="InterPro"/>
</dbReference>
<dbReference type="SMART" id="SM00546">
    <property type="entry name" value="CUE"/>
    <property type="match status" value="1"/>
</dbReference>
<feature type="domain" description="CUE" evidence="2">
    <location>
        <begin position="764"/>
        <end position="807"/>
    </location>
</feature>
<dbReference type="SUPFAM" id="SSF109993">
    <property type="entry name" value="VPS9 domain"/>
    <property type="match status" value="1"/>
</dbReference>
<dbReference type="GO" id="GO:0016192">
    <property type="term" value="P:vesicle-mediated transport"/>
    <property type="evidence" value="ECO:0007669"/>
    <property type="project" value="InterPro"/>
</dbReference>
<dbReference type="InterPro" id="IPR003892">
    <property type="entry name" value="CUE"/>
</dbReference>
<dbReference type="Gene3D" id="1.10.8.10">
    <property type="entry name" value="DNA helicase RuvA subunit, C-terminal domain"/>
    <property type="match status" value="1"/>
</dbReference>
<feature type="compositionally biased region" description="Basic residues" evidence="1">
    <location>
        <begin position="408"/>
        <end position="422"/>
    </location>
</feature>
<name>A0AAV9VAG3_9PEZI</name>
<proteinExistence type="predicted"/>
<gene>
    <name evidence="4" type="ORF">TWF696_000114</name>
</gene>